<keyword evidence="7" id="KW-0256">Endoplasmic reticulum</keyword>
<evidence type="ECO:0000259" key="13">
    <source>
        <dbReference type="Pfam" id="PF07774"/>
    </source>
</evidence>
<evidence type="ECO:0000313" key="14">
    <source>
        <dbReference type="EMBL" id="KAH3686431.1"/>
    </source>
</evidence>
<feature type="domain" description="ER membrane protein complex subunit 1 C-terminal" evidence="13">
    <location>
        <begin position="718"/>
        <end position="927"/>
    </location>
</feature>
<dbReference type="GO" id="GO:0034975">
    <property type="term" value="P:protein folding in endoplasmic reticulum"/>
    <property type="evidence" value="ECO:0007669"/>
    <property type="project" value="TreeGrafter"/>
</dbReference>
<dbReference type="InterPro" id="IPR011047">
    <property type="entry name" value="Quinoprotein_ADH-like_sf"/>
</dbReference>
<keyword evidence="8 11" id="KW-1133">Transmembrane helix</keyword>
<gene>
    <name evidence="14" type="ORF">WICPIJ_002610</name>
</gene>
<comment type="similarity">
    <text evidence="2">Belongs to the EMC1 family.</text>
</comment>
<feature type="signal peptide" evidence="12">
    <location>
        <begin position="1"/>
        <end position="17"/>
    </location>
</feature>
<dbReference type="GO" id="GO:0072546">
    <property type="term" value="C:EMC complex"/>
    <property type="evidence" value="ECO:0007669"/>
    <property type="project" value="InterPro"/>
</dbReference>
<name>A0A9P8TPI1_WICPI</name>
<feature type="chain" id="PRO_5040351528" description="ER membrane protein complex subunit 1" evidence="12">
    <location>
        <begin position="18"/>
        <end position="931"/>
    </location>
</feature>
<evidence type="ECO:0000256" key="8">
    <source>
        <dbReference type="ARBA" id="ARBA00022989"/>
    </source>
</evidence>
<dbReference type="EMBL" id="JAEUBG010001443">
    <property type="protein sequence ID" value="KAH3686431.1"/>
    <property type="molecule type" value="Genomic_DNA"/>
</dbReference>
<dbReference type="InterPro" id="IPR026895">
    <property type="entry name" value="EMC1"/>
</dbReference>
<evidence type="ECO:0000256" key="4">
    <source>
        <dbReference type="ARBA" id="ARBA00020824"/>
    </source>
</evidence>
<dbReference type="SUPFAM" id="SSF50998">
    <property type="entry name" value="Quinoprotein alcohol dehydrogenase-like"/>
    <property type="match status" value="1"/>
</dbReference>
<keyword evidence="10" id="KW-0325">Glycoprotein</keyword>
<keyword evidence="15" id="KW-1185">Reference proteome</keyword>
<evidence type="ECO:0000256" key="5">
    <source>
        <dbReference type="ARBA" id="ARBA00022692"/>
    </source>
</evidence>
<dbReference type="InterPro" id="IPR011678">
    <property type="entry name" value="EMC1_C"/>
</dbReference>
<evidence type="ECO:0000256" key="12">
    <source>
        <dbReference type="SAM" id="SignalP"/>
    </source>
</evidence>
<evidence type="ECO:0000256" key="10">
    <source>
        <dbReference type="ARBA" id="ARBA00023180"/>
    </source>
</evidence>
<dbReference type="Pfam" id="PF07774">
    <property type="entry name" value="EMC1_C"/>
    <property type="match status" value="1"/>
</dbReference>
<dbReference type="PANTHER" id="PTHR21573:SF0">
    <property type="entry name" value="ER MEMBRANE PROTEIN COMPLEX SUBUNIT 1"/>
    <property type="match status" value="1"/>
</dbReference>
<comment type="subcellular location">
    <subcellularLocation>
        <location evidence="1">Endoplasmic reticulum membrane</location>
        <topology evidence="1">Single-pass type I membrane protein</topology>
    </subcellularLocation>
</comment>
<evidence type="ECO:0000256" key="9">
    <source>
        <dbReference type="ARBA" id="ARBA00023136"/>
    </source>
</evidence>
<evidence type="ECO:0000313" key="15">
    <source>
        <dbReference type="Proteomes" id="UP000774326"/>
    </source>
</evidence>
<dbReference type="AlphaFoldDB" id="A0A9P8TPI1"/>
<feature type="transmembrane region" description="Helical" evidence="11">
    <location>
        <begin position="897"/>
        <end position="917"/>
    </location>
</feature>
<keyword evidence="9 11" id="KW-0472">Membrane</keyword>
<evidence type="ECO:0000256" key="7">
    <source>
        <dbReference type="ARBA" id="ARBA00022824"/>
    </source>
</evidence>
<keyword evidence="6 12" id="KW-0732">Signal</keyword>
<reference evidence="14" key="2">
    <citation type="submission" date="2021-01" db="EMBL/GenBank/DDBJ databases">
        <authorList>
            <person name="Schikora-Tamarit M.A."/>
        </authorList>
    </citation>
    <scope>NUCLEOTIDE SEQUENCE</scope>
    <source>
        <strain evidence="14">CBS2887</strain>
    </source>
</reference>
<comment type="caution">
    <text evidence="14">The sequence shown here is derived from an EMBL/GenBank/DDBJ whole genome shotgun (WGS) entry which is preliminary data.</text>
</comment>
<evidence type="ECO:0000256" key="1">
    <source>
        <dbReference type="ARBA" id="ARBA00004115"/>
    </source>
</evidence>
<accession>A0A9P8TPI1</accession>
<organism evidence="14 15">
    <name type="scientific">Wickerhamomyces pijperi</name>
    <name type="common">Yeast</name>
    <name type="synonym">Pichia pijperi</name>
    <dbReference type="NCBI Taxonomy" id="599730"/>
    <lineage>
        <taxon>Eukaryota</taxon>
        <taxon>Fungi</taxon>
        <taxon>Dikarya</taxon>
        <taxon>Ascomycota</taxon>
        <taxon>Saccharomycotina</taxon>
        <taxon>Saccharomycetes</taxon>
        <taxon>Phaffomycetales</taxon>
        <taxon>Wickerhamomycetaceae</taxon>
        <taxon>Wickerhamomyces</taxon>
    </lineage>
</organism>
<reference evidence="14" key="1">
    <citation type="journal article" date="2021" name="Open Biol.">
        <title>Shared evolutionary footprints suggest mitochondrial oxidative damage underlies multiple complex I losses in fungi.</title>
        <authorList>
            <person name="Schikora-Tamarit M.A."/>
            <person name="Marcet-Houben M."/>
            <person name="Nosek J."/>
            <person name="Gabaldon T."/>
        </authorList>
    </citation>
    <scope>NUCLEOTIDE SEQUENCE</scope>
    <source>
        <strain evidence="14">CBS2887</strain>
    </source>
</reference>
<evidence type="ECO:0000256" key="3">
    <source>
        <dbReference type="ARBA" id="ARBA00011276"/>
    </source>
</evidence>
<proteinExistence type="inferred from homology"/>
<dbReference type="PANTHER" id="PTHR21573">
    <property type="entry name" value="ER MEMBRANE PROTEIN COMPLEX SUBUNIT 1"/>
    <property type="match status" value="1"/>
</dbReference>
<protein>
    <recommendedName>
        <fullName evidence="4">ER membrane protein complex subunit 1</fullName>
    </recommendedName>
</protein>
<dbReference type="Proteomes" id="UP000774326">
    <property type="component" value="Unassembled WGS sequence"/>
</dbReference>
<dbReference type="OrthoDB" id="28092at2759"/>
<evidence type="ECO:0000256" key="2">
    <source>
        <dbReference type="ARBA" id="ARBA00007904"/>
    </source>
</evidence>
<evidence type="ECO:0000256" key="11">
    <source>
        <dbReference type="SAM" id="Phobius"/>
    </source>
</evidence>
<evidence type="ECO:0000256" key="6">
    <source>
        <dbReference type="ARBA" id="ARBA00022729"/>
    </source>
</evidence>
<sequence length="931" mass="102896">MNLQDLLLFFLITTTFGYKLSTPPLNQLYQLYNDDIVGSSSYSITLDAACQLTRLNGGQPVWSLNLDCDSSEDSFQYLLGPSNSTEIITVTNHFNSGSSVFYKFTELGFAACDSSLEDLKFDSLVTSVNELRGEEGIIIILTFLNGDVVELDATACKITKQYNLYFLKDVPGTQLKVQVLANGNIVFYFISDGSDDGFLSYIHYNREQSANDEEQIHPFNFESLTEVKLASIVDISGTKIVFSSGSSSKMIQVDAKDGSIKSDETALPSGTTPAQLNSDSLLVVHSAELHQLQAYDLSDFSASDPLFVIANILNYKLYLSEQILVLLSEHHLRLYDSESGLELKSYFLGKTPLNFDKIQDWGVQLIESDLQVFMSLRFADGSVVSYHNGNQIATTACSSSIVDTLTIDISPELSLNDSVLNLEEHASLLHGYWFRLSRHIAALRAAYRSMFDHYVSLLTSEATEAASENDSRSLKFGFVKHVITAYSHGLVQAFSTSNPTEPLWSLDVNLSSSTDAKIIKLERSQEEHLVLVFTTDGRLLQISEHNGSIVKTSLIPADVAKVTTIDNEGNFLLSLANGFHLVHNINQSQKDLTEPLYFLTEPDSSSLSGNEIDPATKQISSTWSYTTSNSQEKIIKYVQSPLSQPSFQVSQLATLQQPGSILRFKSLNPNYISLATYNTGSMTLQVILKDGVTGEVYHQVIHENVINVEENFDLVFGEHYVIYTFYSNDIKSSGPGQRIVVWDLHQSSVPEYATTEKSVSSFNSTTQVDVSMKTYLFAHKVHKLTLTSTKHGITKKQVLLSLLNGQVVVLDKTSQLNTANLASNPLINLVDSHSYLTNKDGSSLVIGPQSQLVVSSTDLESTLLLLVIPVKASSELQVLRLTPSGSFDTINLETFKYKLLIVAISILLAVNAGLWWAGKIKLVKRGWVSSK</sequence>
<comment type="subunit">
    <text evidence="3">Component of the ER membrane protein complex (EMC).</text>
</comment>
<keyword evidence="5 11" id="KW-0812">Transmembrane</keyword>